<evidence type="ECO:0000256" key="1">
    <source>
        <dbReference type="ARBA" id="ARBA00010617"/>
    </source>
</evidence>
<dbReference type="CDD" id="cd11035">
    <property type="entry name" value="P450cam-like"/>
    <property type="match status" value="1"/>
</dbReference>
<keyword evidence="6 7" id="KW-0503">Monooxygenase</keyword>
<dbReference type="InterPro" id="IPR001128">
    <property type="entry name" value="Cyt_P450"/>
</dbReference>
<keyword evidence="5 7" id="KW-0408">Iron</keyword>
<dbReference type="KEGG" id="mjl:Mjls_4033"/>
<sequence length="418" mass="46515">MAHSGVAGVTAGYRVPQPNRGRVLTTDSLPKVSTEALPMPVARDEAWRALDEHPLVEVEDGYAATSRDFVELVLKNPSVFSSKRAFDVLASPVPLVPIAFDPPEQARYRRILQPFFSPRVIKPLEADLRAQMVELIEPIVARGECDFVAEVASVFPTQVFLTLFGLPLEMRDQFIEWKNAVLNLSAAAGQTTVDEAAQEGMLKAAELFMYLTELIQQRRGVPGDDVLSQVLNIEPPDALSDEEAIGLCFLFILAGLDTVMDSLGFGMQRLAENPDRRREIVEDPALIPVAMEELLRLDPPAPFIPRVTTQDTQVGAHTLPEGSRITSYLAVANRDEKLFPNPYEIDFHRSDNRHITFGTGVHRCLGSHLARLEMQVAYEEWHKRIPHYHITEGTTPHVHWPRGTVGLDSLHLTVGDPS</sequence>
<dbReference type="InterPro" id="IPR036396">
    <property type="entry name" value="Cyt_P450_sf"/>
</dbReference>
<dbReference type="EMBL" id="CP000580">
    <property type="protein sequence ID" value="ABN99807.1"/>
    <property type="molecule type" value="Genomic_DNA"/>
</dbReference>
<dbReference type="PRINTS" id="PR00359">
    <property type="entry name" value="BP450"/>
</dbReference>
<accession>A0A5Q5CJW8</accession>
<evidence type="ECO:0000256" key="4">
    <source>
        <dbReference type="ARBA" id="ARBA00023002"/>
    </source>
</evidence>
<keyword evidence="4 7" id="KW-0560">Oxidoreductase</keyword>
<comment type="similarity">
    <text evidence="1 7">Belongs to the cytochrome P450 family.</text>
</comment>
<dbReference type="GO" id="GO:0020037">
    <property type="term" value="F:heme binding"/>
    <property type="evidence" value="ECO:0007669"/>
    <property type="project" value="InterPro"/>
</dbReference>
<dbReference type="PANTHER" id="PTHR46696">
    <property type="entry name" value="P450, PUTATIVE (EUROFUNG)-RELATED"/>
    <property type="match status" value="1"/>
</dbReference>
<reference evidence="8" key="1">
    <citation type="submission" date="2007-02" db="EMBL/GenBank/DDBJ databases">
        <title>Complete sequence of Mycobacterium sp. JLS.</title>
        <authorList>
            <consortium name="US DOE Joint Genome Institute"/>
            <person name="Copeland A."/>
            <person name="Lucas S."/>
            <person name="Lapidus A."/>
            <person name="Barry K."/>
            <person name="Detter J.C."/>
            <person name="Glavina del Rio T."/>
            <person name="Hammon N."/>
            <person name="Israni S."/>
            <person name="Dalin E."/>
            <person name="Tice H."/>
            <person name="Pitluck S."/>
            <person name="Chain P."/>
            <person name="Malfatti S."/>
            <person name="Shin M."/>
            <person name="Vergez L."/>
            <person name="Schmutz J."/>
            <person name="Larimer F."/>
            <person name="Land M."/>
            <person name="Hauser L."/>
            <person name="Kyrpides N."/>
            <person name="Mikhailova N."/>
            <person name="Miller C.D."/>
            <person name="Anderson A.J."/>
            <person name="Sims R.C."/>
            <person name="Richardson P."/>
        </authorList>
    </citation>
    <scope>NUCLEOTIDE SEQUENCE [LARGE SCALE GENOMIC DNA]</scope>
    <source>
        <strain evidence="8">JLS</strain>
    </source>
</reference>
<dbReference type="GO" id="GO:0005506">
    <property type="term" value="F:iron ion binding"/>
    <property type="evidence" value="ECO:0007669"/>
    <property type="project" value="InterPro"/>
</dbReference>
<dbReference type="GO" id="GO:0016705">
    <property type="term" value="F:oxidoreductase activity, acting on paired donors, with incorporation or reduction of molecular oxygen"/>
    <property type="evidence" value="ECO:0007669"/>
    <property type="project" value="InterPro"/>
</dbReference>
<keyword evidence="3 7" id="KW-0479">Metal-binding</keyword>
<dbReference type="GO" id="GO:0004497">
    <property type="term" value="F:monooxygenase activity"/>
    <property type="evidence" value="ECO:0007669"/>
    <property type="project" value="UniProtKB-KW"/>
</dbReference>
<evidence type="ECO:0000256" key="2">
    <source>
        <dbReference type="ARBA" id="ARBA00022617"/>
    </source>
</evidence>
<dbReference type="InterPro" id="IPR017972">
    <property type="entry name" value="Cyt_P450_CS"/>
</dbReference>
<protein>
    <submittedName>
        <fullName evidence="8">Cytochrome P450</fullName>
    </submittedName>
</protein>
<dbReference type="InterPro" id="IPR002397">
    <property type="entry name" value="Cyt_P450_B"/>
</dbReference>
<evidence type="ECO:0000256" key="6">
    <source>
        <dbReference type="ARBA" id="ARBA00023033"/>
    </source>
</evidence>
<proteinExistence type="inferred from homology"/>
<gene>
    <name evidence="8" type="ordered locus">Mjls_4033</name>
</gene>
<dbReference type="AlphaFoldDB" id="A0A5Q5CJW8"/>
<keyword evidence="2 7" id="KW-0349">Heme</keyword>
<evidence type="ECO:0000256" key="3">
    <source>
        <dbReference type="ARBA" id="ARBA00022723"/>
    </source>
</evidence>
<dbReference type="SUPFAM" id="SSF48264">
    <property type="entry name" value="Cytochrome P450"/>
    <property type="match status" value="1"/>
</dbReference>
<organism evidence="8">
    <name type="scientific">Mycobacterium sp. (strain JLS)</name>
    <dbReference type="NCBI Taxonomy" id="164757"/>
    <lineage>
        <taxon>Bacteria</taxon>
        <taxon>Bacillati</taxon>
        <taxon>Actinomycetota</taxon>
        <taxon>Actinomycetes</taxon>
        <taxon>Mycobacteriales</taxon>
        <taxon>Mycobacteriaceae</taxon>
        <taxon>Mycobacterium</taxon>
    </lineage>
</organism>
<dbReference type="Gene3D" id="1.10.630.10">
    <property type="entry name" value="Cytochrome P450"/>
    <property type="match status" value="1"/>
</dbReference>
<dbReference type="PRINTS" id="PR00385">
    <property type="entry name" value="P450"/>
</dbReference>
<dbReference type="PROSITE" id="PS00086">
    <property type="entry name" value="CYTOCHROME_P450"/>
    <property type="match status" value="1"/>
</dbReference>
<dbReference type="PANTHER" id="PTHR46696:SF6">
    <property type="entry name" value="P450, PUTATIVE (EUROFUNG)-RELATED"/>
    <property type="match status" value="1"/>
</dbReference>
<evidence type="ECO:0000313" key="8">
    <source>
        <dbReference type="EMBL" id="ABN99807.1"/>
    </source>
</evidence>
<evidence type="ECO:0000256" key="5">
    <source>
        <dbReference type="ARBA" id="ARBA00023004"/>
    </source>
</evidence>
<dbReference type="Pfam" id="PF00067">
    <property type="entry name" value="p450"/>
    <property type="match status" value="1"/>
</dbReference>
<evidence type="ECO:0000256" key="7">
    <source>
        <dbReference type="RuleBase" id="RU000461"/>
    </source>
</evidence>
<name>A0A5Q5CJW8_MYCSJ</name>